<proteinExistence type="predicted"/>
<evidence type="ECO:0008006" key="4">
    <source>
        <dbReference type="Google" id="ProtNLM"/>
    </source>
</evidence>
<name>A0AAX4KP92_9TREE</name>
<protein>
    <recommendedName>
        <fullName evidence="4">F-box domain-containing protein</fullName>
    </recommendedName>
</protein>
<dbReference type="EMBL" id="CP144089">
    <property type="protein sequence ID" value="WWD07118.1"/>
    <property type="molecule type" value="Genomic_DNA"/>
</dbReference>
<dbReference type="KEGG" id="ker:91104016"/>
<keyword evidence="3" id="KW-1185">Reference proteome</keyword>
<reference evidence="2 3" key="1">
    <citation type="submission" date="2024-01" db="EMBL/GenBank/DDBJ databases">
        <title>Comparative genomics of Cryptococcus and Kwoniella reveals pathogenesis evolution and contrasting modes of karyotype evolution via chromosome fusion or intercentromeric recombination.</title>
        <authorList>
            <person name="Coelho M.A."/>
            <person name="David-Palma M."/>
            <person name="Shea T."/>
            <person name="Bowers K."/>
            <person name="McGinley-Smith S."/>
            <person name="Mohammad A.W."/>
            <person name="Gnirke A."/>
            <person name="Yurkov A.M."/>
            <person name="Nowrousian M."/>
            <person name="Sun S."/>
            <person name="Cuomo C.A."/>
            <person name="Heitman J."/>
        </authorList>
    </citation>
    <scope>NUCLEOTIDE SEQUENCE [LARGE SCALE GENOMIC DNA]</scope>
    <source>
        <strain evidence="2 3">PYCC6329</strain>
    </source>
</reference>
<evidence type="ECO:0000256" key="1">
    <source>
        <dbReference type="SAM" id="MobiDB-lite"/>
    </source>
</evidence>
<organism evidence="2 3">
    <name type="scientific">Kwoniella europaea PYCC6329</name>
    <dbReference type="NCBI Taxonomy" id="1423913"/>
    <lineage>
        <taxon>Eukaryota</taxon>
        <taxon>Fungi</taxon>
        <taxon>Dikarya</taxon>
        <taxon>Basidiomycota</taxon>
        <taxon>Agaricomycotina</taxon>
        <taxon>Tremellomycetes</taxon>
        <taxon>Tremellales</taxon>
        <taxon>Cryptococcaceae</taxon>
        <taxon>Kwoniella</taxon>
    </lineage>
</organism>
<dbReference type="RefSeq" id="XP_066085085.1">
    <property type="nucleotide sequence ID" value="XM_066228988.1"/>
</dbReference>
<evidence type="ECO:0000313" key="3">
    <source>
        <dbReference type="Proteomes" id="UP001358614"/>
    </source>
</evidence>
<dbReference type="Proteomes" id="UP001358614">
    <property type="component" value="Chromosome 1"/>
</dbReference>
<dbReference type="AlphaFoldDB" id="A0AAX4KP92"/>
<evidence type="ECO:0000313" key="2">
    <source>
        <dbReference type="EMBL" id="WWD07118.1"/>
    </source>
</evidence>
<feature type="compositionally biased region" description="Low complexity" evidence="1">
    <location>
        <begin position="8"/>
        <end position="31"/>
    </location>
</feature>
<accession>A0AAX4KP92</accession>
<sequence length="108" mass="12229">MAVRQKTAKATSTSKSSSTSNKKSSTTKFKTCTPLKKRKSNGAVSDAEEDYMFNEKSNVDRKDLAPFPDDVLKRIFKFGLEEGREGWYTPQKTLVNALRVNSNVLKRY</sequence>
<feature type="region of interest" description="Disordered" evidence="1">
    <location>
        <begin position="1"/>
        <end position="46"/>
    </location>
</feature>
<dbReference type="GeneID" id="91104016"/>
<gene>
    <name evidence="2" type="ORF">V865_005215</name>
</gene>